<evidence type="ECO:0000313" key="5">
    <source>
        <dbReference type="EMBL" id="UOQ69202.1"/>
    </source>
</evidence>
<dbReference type="InterPro" id="IPR046532">
    <property type="entry name" value="DUF6597"/>
</dbReference>
<keyword evidence="1" id="KW-0805">Transcription regulation</keyword>
<dbReference type="EMBL" id="CP095065">
    <property type="protein sequence ID" value="UOQ69202.1"/>
    <property type="molecule type" value="Genomic_DNA"/>
</dbReference>
<dbReference type="Gene3D" id="1.10.10.60">
    <property type="entry name" value="Homeodomain-like"/>
    <property type="match status" value="1"/>
</dbReference>
<evidence type="ECO:0000256" key="2">
    <source>
        <dbReference type="ARBA" id="ARBA00023125"/>
    </source>
</evidence>
<keyword evidence="6" id="KW-1185">Reference proteome</keyword>
<keyword evidence="2" id="KW-0238">DNA-binding</keyword>
<evidence type="ECO:0000256" key="3">
    <source>
        <dbReference type="ARBA" id="ARBA00023163"/>
    </source>
</evidence>
<feature type="domain" description="HTH araC/xylS-type" evidence="4">
    <location>
        <begin position="174"/>
        <end position="272"/>
    </location>
</feature>
<proteinExistence type="predicted"/>
<keyword evidence="5" id="KW-0614">Plasmid</keyword>
<sequence>MPAGLAVDMDIYYHTWPPSAHLQPFIRELLLLDVTAAPGEVVPAKAMAANTEQCLVFYLHGQVTALHSESGTTTVYAPTVLNGTQSARFDFYSSSRFRMLSVQFQPGVLTKFVRVPLPEFTNARIDAEAVLAADIRRVQEQLLEAPTDTILLERVEAYLWQRIQHLRISFEPFDRALLALATHPQGYSLDQLAHEACLSVSQLERRFVQQLGVGPKLYARISRFSQAHALKQARPELDWLHVALACGYYDYQHLVKDFRQFAHATPPALLLAQAQAPDRLARNRR</sequence>
<dbReference type="PANTHER" id="PTHR46796">
    <property type="entry name" value="HTH-TYPE TRANSCRIPTIONAL ACTIVATOR RHAS-RELATED"/>
    <property type="match status" value="1"/>
</dbReference>
<dbReference type="Pfam" id="PF12833">
    <property type="entry name" value="HTH_18"/>
    <property type="match status" value="1"/>
</dbReference>
<dbReference type="InterPro" id="IPR050204">
    <property type="entry name" value="AraC_XylS_family_regulators"/>
</dbReference>
<evidence type="ECO:0000313" key="6">
    <source>
        <dbReference type="Proteomes" id="UP000830401"/>
    </source>
</evidence>
<name>A0ABY4GEN2_9BACT</name>
<dbReference type="Pfam" id="PF20240">
    <property type="entry name" value="DUF6597"/>
    <property type="match status" value="1"/>
</dbReference>
<dbReference type="SMART" id="SM00342">
    <property type="entry name" value="HTH_ARAC"/>
    <property type="match status" value="1"/>
</dbReference>
<accession>A0ABY4GEN2</accession>
<geneLocation type="plasmid" evidence="5 6">
    <name>unnamed4</name>
</geneLocation>
<evidence type="ECO:0000259" key="4">
    <source>
        <dbReference type="PROSITE" id="PS01124"/>
    </source>
</evidence>
<dbReference type="Proteomes" id="UP000830401">
    <property type="component" value="Plasmid unnamed4"/>
</dbReference>
<keyword evidence="3" id="KW-0804">Transcription</keyword>
<evidence type="ECO:0000256" key="1">
    <source>
        <dbReference type="ARBA" id="ARBA00023015"/>
    </source>
</evidence>
<dbReference type="PROSITE" id="PS01124">
    <property type="entry name" value="HTH_ARAC_FAMILY_2"/>
    <property type="match status" value="1"/>
</dbReference>
<reference evidence="5" key="1">
    <citation type="submission" date="2022-04" db="EMBL/GenBank/DDBJ databases">
        <title>Hymenobacter sp. isolated from the air.</title>
        <authorList>
            <person name="Won M."/>
            <person name="Lee C.-M."/>
            <person name="Woen H.-Y."/>
            <person name="Kwon S.-W."/>
        </authorList>
    </citation>
    <scope>NUCLEOTIDE SEQUENCE</scope>
    <source>
        <strain evidence="5">5420S-77</strain>
        <plasmid evidence="5">unnamed4</plasmid>
    </source>
</reference>
<dbReference type="InterPro" id="IPR018060">
    <property type="entry name" value="HTH_AraC"/>
</dbReference>
<dbReference type="RefSeq" id="WP_245126956.1">
    <property type="nucleotide sequence ID" value="NZ_CP095065.1"/>
</dbReference>
<protein>
    <submittedName>
        <fullName evidence="5">AraC family transcriptional regulator</fullName>
    </submittedName>
</protein>
<gene>
    <name evidence="5" type="ORF">MUN86_27500</name>
</gene>
<organism evidence="5 6">
    <name type="scientific">Hymenobacter volaticus</name>
    <dbReference type="NCBI Taxonomy" id="2932254"/>
    <lineage>
        <taxon>Bacteria</taxon>
        <taxon>Pseudomonadati</taxon>
        <taxon>Bacteroidota</taxon>
        <taxon>Cytophagia</taxon>
        <taxon>Cytophagales</taxon>
        <taxon>Hymenobacteraceae</taxon>
        <taxon>Hymenobacter</taxon>
    </lineage>
</organism>